<protein>
    <submittedName>
        <fullName evidence="1">Uncharacterized protein</fullName>
    </submittedName>
</protein>
<reference evidence="1" key="1">
    <citation type="submission" date="2020-03" db="EMBL/GenBank/DDBJ databases">
        <title>Draft sequencing of Calidifontibacter sp. DB0510.</title>
        <authorList>
            <person name="Kim D.-U."/>
        </authorList>
    </citation>
    <scope>NUCLEOTIDE SEQUENCE</scope>
    <source>
        <strain evidence="1">DB0510</strain>
    </source>
</reference>
<name>A0A967B1V7_9MICO</name>
<accession>A0A967B1V7</accession>
<comment type="caution">
    <text evidence="1">The sequence shown here is derived from an EMBL/GenBank/DDBJ whole genome shotgun (WGS) entry which is preliminary data.</text>
</comment>
<dbReference type="AlphaFoldDB" id="A0A967B1V7"/>
<dbReference type="Proteomes" id="UP000744769">
    <property type="component" value="Unassembled WGS sequence"/>
</dbReference>
<keyword evidence="2" id="KW-1185">Reference proteome</keyword>
<dbReference type="RefSeq" id="WP_166197431.1">
    <property type="nucleotide sequence ID" value="NZ_JAAOIV010000010.1"/>
</dbReference>
<evidence type="ECO:0000313" key="1">
    <source>
        <dbReference type="EMBL" id="NHN56768.1"/>
    </source>
</evidence>
<organism evidence="1 2">
    <name type="scientific">Metallococcus carri</name>
    <dbReference type="NCBI Taxonomy" id="1656884"/>
    <lineage>
        <taxon>Bacteria</taxon>
        <taxon>Bacillati</taxon>
        <taxon>Actinomycetota</taxon>
        <taxon>Actinomycetes</taxon>
        <taxon>Micrococcales</taxon>
        <taxon>Dermacoccaceae</taxon>
        <taxon>Metallococcus</taxon>
    </lineage>
</organism>
<proteinExistence type="predicted"/>
<sequence>MATEKIKKIVIWVAFAFLLYAIFTNPEKSAGVVHSIWELLASGVSNMGRFFRSIVNG</sequence>
<evidence type="ECO:0000313" key="2">
    <source>
        <dbReference type="Proteomes" id="UP000744769"/>
    </source>
</evidence>
<gene>
    <name evidence="1" type="ORF">G9U51_13380</name>
</gene>
<dbReference type="EMBL" id="JAAOIV010000010">
    <property type="protein sequence ID" value="NHN56768.1"/>
    <property type="molecule type" value="Genomic_DNA"/>
</dbReference>